<comment type="caution">
    <text evidence="1">The sequence shown here is derived from an EMBL/GenBank/DDBJ whole genome shotgun (WGS) entry which is preliminary data.</text>
</comment>
<sequence>MVFQHKTSTGRVYNLHSQTVKLKGSGLKQTIYYFSPKKGKYAIDELPAGYKIIHSRRTGLPLLKKG</sequence>
<protein>
    <submittedName>
        <fullName evidence="1">Uncharacterized protein</fullName>
    </submittedName>
</protein>
<organism evidence="1 2">
    <name type="scientific">Candidatus Gottesmanbacteria bacterium GW2011_GWB1_43_11</name>
    <dbReference type="NCBI Taxonomy" id="1618446"/>
    <lineage>
        <taxon>Bacteria</taxon>
        <taxon>Candidatus Gottesmaniibacteriota</taxon>
    </lineage>
</organism>
<accession>A0A0G1CQB4</accession>
<name>A0A0G1CQB4_9BACT</name>
<reference evidence="1 2" key="1">
    <citation type="journal article" date="2015" name="Nature">
        <title>rRNA introns, odd ribosomes, and small enigmatic genomes across a large radiation of phyla.</title>
        <authorList>
            <person name="Brown C.T."/>
            <person name="Hug L.A."/>
            <person name="Thomas B.C."/>
            <person name="Sharon I."/>
            <person name="Castelle C.J."/>
            <person name="Singh A."/>
            <person name="Wilkins M.J."/>
            <person name="Williams K.H."/>
            <person name="Banfield J.F."/>
        </authorList>
    </citation>
    <scope>NUCLEOTIDE SEQUENCE [LARGE SCALE GENOMIC DNA]</scope>
</reference>
<dbReference type="Proteomes" id="UP000034050">
    <property type="component" value="Unassembled WGS sequence"/>
</dbReference>
<evidence type="ECO:0000313" key="2">
    <source>
        <dbReference type="Proteomes" id="UP000034050"/>
    </source>
</evidence>
<dbReference type="AlphaFoldDB" id="A0A0G1CQB4"/>
<dbReference type="EMBL" id="LCFD01000001">
    <property type="protein sequence ID" value="KKS87637.1"/>
    <property type="molecule type" value="Genomic_DNA"/>
</dbReference>
<evidence type="ECO:0000313" key="1">
    <source>
        <dbReference type="EMBL" id="KKS87637.1"/>
    </source>
</evidence>
<gene>
    <name evidence="1" type="ORF">UV61_C0001G0044</name>
</gene>
<proteinExistence type="predicted"/>